<dbReference type="AlphaFoldDB" id="A0A1W6ZIY8"/>
<evidence type="ECO:0000313" key="2">
    <source>
        <dbReference type="EMBL" id="ARP97311.1"/>
    </source>
</evidence>
<name>A0A1W6ZIY8_9BORD</name>
<dbReference type="InterPro" id="IPR009937">
    <property type="entry name" value="Phage_holin_3_6"/>
</dbReference>
<accession>A0A1W6ZIY8</accession>
<dbReference type="Proteomes" id="UP000194161">
    <property type="component" value="Chromosome"/>
</dbReference>
<dbReference type="RefSeq" id="WP_086080957.1">
    <property type="nucleotide sequence ID" value="NZ_CP021111.1"/>
</dbReference>
<keyword evidence="1" id="KW-1133">Transmembrane helix</keyword>
<evidence type="ECO:0000256" key="1">
    <source>
        <dbReference type="SAM" id="Phobius"/>
    </source>
</evidence>
<sequence length="141" mass="15266">MGLRRSVLGVASSLVGLLRTRLELFGLEAAEEKSRLLKLLGMAFGSLLFLTLAVLVVTIAIAVAVWPTEQRYLALACLAAVYALIGVGLLLAVRRLLVEDPAPFSATLDALERDVAMLERVRVDEDEEQEGQAPAGHVQER</sequence>
<evidence type="ECO:0000313" key="3">
    <source>
        <dbReference type="Proteomes" id="UP000194161"/>
    </source>
</evidence>
<feature type="transmembrane region" description="Helical" evidence="1">
    <location>
        <begin position="39"/>
        <end position="65"/>
    </location>
</feature>
<reference evidence="2 3" key="1">
    <citation type="submission" date="2017-05" db="EMBL/GenBank/DDBJ databases">
        <title>Complete and WGS of Bordetella genogroups.</title>
        <authorList>
            <person name="Spilker T."/>
            <person name="LiPuma J."/>
        </authorList>
    </citation>
    <scope>NUCLEOTIDE SEQUENCE [LARGE SCALE GENOMIC DNA]</scope>
    <source>
        <strain evidence="2 3">AU7206</strain>
    </source>
</reference>
<feature type="transmembrane region" description="Helical" evidence="1">
    <location>
        <begin position="72"/>
        <end position="93"/>
    </location>
</feature>
<dbReference type="KEGG" id="bgm:CAL15_06050"/>
<evidence type="ECO:0008006" key="4">
    <source>
        <dbReference type="Google" id="ProtNLM"/>
    </source>
</evidence>
<keyword evidence="3" id="KW-1185">Reference proteome</keyword>
<dbReference type="Pfam" id="PF07332">
    <property type="entry name" value="Phage_holin_3_6"/>
    <property type="match status" value="1"/>
</dbReference>
<dbReference type="EMBL" id="CP021111">
    <property type="protein sequence ID" value="ARP97311.1"/>
    <property type="molecule type" value="Genomic_DNA"/>
</dbReference>
<protein>
    <recommendedName>
        <fullName evidence="4">Phage holin family protein</fullName>
    </recommendedName>
</protein>
<organism evidence="2 3">
    <name type="scientific">Bordetella genomosp. 13</name>
    <dbReference type="NCBI Taxonomy" id="463040"/>
    <lineage>
        <taxon>Bacteria</taxon>
        <taxon>Pseudomonadati</taxon>
        <taxon>Pseudomonadota</taxon>
        <taxon>Betaproteobacteria</taxon>
        <taxon>Burkholderiales</taxon>
        <taxon>Alcaligenaceae</taxon>
        <taxon>Bordetella</taxon>
    </lineage>
</organism>
<proteinExistence type="predicted"/>
<keyword evidence="1" id="KW-0812">Transmembrane</keyword>
<dbReference type="STRING" id="463040.CAL15_06050"/>
<keyword evidence="1" id="KW-0472">Membrane</keyword>
<gene>
    <name evidence="2" type="ORF">CAL15_06050</name>
</gene>